<evidence type="ECO:0000313" key="2">
    <source>
        <dbReference type="Proteomes" id="UP000092555"/>
    </source>
</evidence>
<dbReference type="AlphaFoldDB" id="A0A1A0HCZ3"/>
<accession>A0A1A0HCZ3</accession>
<comment type="caution">
    <text evidence="1">The sequence shown here is derived from an EMBL/GenBank/DDBJ whole genome shotgun (WGS) entry which is preliminary data.</text>
</comment>
<name>A0A1A0HCZ3_9ASCO</name>
<protein>
    <submittedName>
        <fullName evidence="1">Uncharacterized protein</fullName>
    </submittedName>
</protein>
<dbReference type="GeneID" id="30028986"/>
<gene>
    <name evidence="1" type="ORF">METBIDRAFT_32213</name>
</gene>
<dbReference type="EMBL" id="LXTC01000003">
    <property type="protein sequence ID" value="OBA21752.1"/>
    <property type="molecule type" value="Genomic_DNA"/>
</dbReference>
<dbReference type="Proteomes" id="UP000092555">
    <property type="component" value="Unassembled WGS sequence"/>
</dbReference>
<reference evidence="1 2" key="1">
    <citation type="submission" date="2016-05" db="EMBL/GenBank/DDBJ databases">
        <title>Comparative genomics of biotechnologically important yeasts.</title>
        <authorList>
            <consortium name="DOE Joint Genome Institute"/>
            <person name="Riley R."/>
            <person name="Haridas S."/>
            <person name="Wolfe K.H."/>
            <person name="Lopes M.R."/>
            <person name="Hittinger C.T."/>
            <person name="Goker M."/>
            <person name="Salamov A."/>
            <person name="Wisecaver J."/>
            <person name="Long T.M."/>
            <person name="Aerts A.L."/>
            <person name="Barry K."/>
            <person name="Choi C."/>
            <person name="Clum A."/>
            <person name="Coughlan A.Y."/>
            <person name="Deshpande S."/>
            <person name="Douglass A.P."/>
            <person name="Hanson S.J."/>
            <person name="Klenk H.-P."/>
            <person name="LaButti K."/>
            <person name="Lapidus A."/>
            <person name="Lindquist E."/>
            <person name="Lipzen A."/>
            <person name="Meier-kolthoff J.P."/>
            <person name="Ohm R.A."/>
            <person name="Otillar R.P."/>
            <person name="Pangilinan J."/>
            <person name="Peng Y."/>
            <person name="Rokas A."/>
            <person name="Rosa C.A."/>
            <person name="Scheuner C."/>
            <person name="Sibirny A.A."/>
            <person name="Slot J.C."/>
            <person name="Stielow J.B."/>
            <person name="Sun H."/>
            <person name="Kurtzman C.P."/>
            <person name="Blackwell M."/>
            <person name="Grigoriev I.V."/>
            <person name="Jeffries T.W."/>
        </authorList>
    </citation>
    <scope>NUCLEOTIDE SEQUENCE [LARGE SCALE GENOMIC DNA]</scope>
    <source>
        <strain evidence="1 2">NRRL YB-4993</strain>
    </source>
</reference>
<keyword evidence="2" id="KW-1185">Reference proteome</keyword>
<dbReference type="RefSeq" id="XP_018712262.1">
    <property type="nucleotide sequence ID" value="XM_018856010.1"/>
</dbReference>
<evidence type="ECO:0000313" key="1">
    <source>
        <dbReference type="EMBL" id="OBA21752.1"/>
    </source>
</evidence>
<organism evidence="1 2">
    <name type="scientific">Metschnikowia bicuspidata var. bicuspidata NRRL YB-4993</name>
    <dbReference type="NCBI Taxonomy" id="869754"/>
    <lineage>
        <taxon>Eukaryota</taxon>
        <taxon>Fungi</taxon>
        <taxon>Dikarya</taxon>
        <taxon>Ascomycota</taxon>
        <taxon>Saccharomycotina</taxon>
        <taxon>Pichiomycetes</taxon>
        <taxon>Metschnikowiaceae</taxon>
        <taxon>Metschnikowia</taxon>
    </lineage>
</organism>
<proteinExistence type="predicted"/>
<dbReference type="OrthoDB" id="4074633at2759"/>
<sequence>MSICVPVNNGLILRSLFRDVIRGLRKISDQAPILIARTDYSTELKNEIEKASIDKLQYRDYLLSEIRHTALQKFSAEPKDVKDHVFYSQLWQGHHLATTLRAIQSDPNNAALWVDLIDIVVTERTAQLRRSNWILDYKSHKEVIDEHHLKEMHPLQAKRVLSKKKKMTSIISPSTDKGYKLLLKNREDNAAWVVRNYLKRLQLQGKIPNPFKLPHVSDSIRQQALQLPRVSDLIPGSTKSAVLKAAYDMDHINTIIKPEIEYLLNKRHYLEKYQRIVNKDGPVKVKIISTLAGIMQAHFLRAPVKDEKRMKQLAIDVKKLTRVIRKQFIWKLDSSQAEGICERKFGDGYAVRGSKGFSIDEIMYPKRYYEEIVLEEAEWEFLIKVEELKMVYGSSALNDAKFSNKLREVRQQIIQGWHEPLDTASREIDDEVKLYFTKYKITENSSIWERRAALQARMNLNFEKTSKKLGNLIGLLERDKVCAHSDLFHRSHHTSFNYGEIPEKDRIGTGKSLGDYLKEAGLSGYKMGYEFKKRLNIA</sequence>